<name>A0A8H3EYX0_9LECA</name>
<evidence type="ECO:0000313" key="4">
    <source>
        <dbReference type="EMBL" id="CAF9915117.1"/>
    </source>
</evidence>
<keyword evidence="5" id="KW-1185">Reference proteome</keyword>
<feature type="signal peptide" evidence="3">
    <location>
        <begin position="1"/>
        <end position="32"/>
    </location>
</feature>
<dbReference type="AlphaFoldDB" id="A0A8H3EYX0"/>
<protein>
    <recommendedName>
        <fullName evidence="6">Mid2 domain-containing protein</fullName>
    </recommendedName>
</protein>
<feature type="region of interest" description="Disordered" evidence="1">
    <location>
        <begin position="170"/>
        <end position="238"/>
    </location>
</feature>
<evidence type="ECO:0000256" key="1">
    <source>
        <dbReference type="SAM" id="MobiDB-lite"/>
    </source>
</evidence>
<dbReference type="Proteomes" id="UP000664534">
    <property type="component" value="Unassembled WGS sequence"/>
</dbReference>
<feature type="region of interest" description="Disordered" evidence="1">
    <location>
        <begin position="283"/>
        <end position="312"/>
    </location>
</feature>
<proteinExistence type="predicted"/>
<comment type="caution">
    <text evidence="4">The sequence shown here is derived from an EMBL/GenBank/DDBJ whole genome shotgun (WGS) entry which is preliminary data.</text>
</comment>
<keyword evidence="2" id="KW-1133">Transmembrane helix</keyword>
<sequence>MRAPSRVRYHSRTPCIITSVVLVATLVARTGPATIPTPPSSADKWLYPALNTDPTYNYLDTVNASWTSNFVDPYLLLRCQHPNDTVDYAYPYNQSVSATGSALVPLDDGSAWVCYFQVSDLSTSSTSPPTFYSNDFNIVLNDGQSPVLWTDTEDGGVTAAISATSSQTTASSTTLGISPSSTSTSSITTTPTLLSSATPNPTTTPTTSFRPATSTPSTRTPTQATTSPTPSSATSGLSKSERVAIIVGSTMGALLLVVVAIGVFFILRTRKSGRSDVVYRNRYGSTGIPGSEPPRERWKGVEIPSGQREGYF</sequence>
<keyword evidence="3" id="KW-0732">Signal</keyword>
<evidence type="ECO:0000313" key="5">
    <source>
        <dbReference type="Proteomes" id="UP000664534"/>
    </source>
</evidence>
<evidence type="ECO:0000256" key="3">
    <source>
        <dbReference type="SAM" id="SignalP"/>
    </source>
</evidence>
<evidence type="ECO:0000256" key="2">
    <source>
        <dbReference type="SAM" id="Phobius"/>
    </source>
</evidence>
<keyword evidence="2" id="KW-0472">Membrane</keyword>
<feature type="transmembrane region" description="Helical" evidence="2">
    <location>
        <begin position="243"/>
        <end position="267"/>
    </location>
</feature>
<feature type="chain" id="PRO_5034061342" description="Mid2 domain-containing protein" evidence="3">
    <location>
        <begin position="33"/>
        <end position="312"/>
    </location>
</feature>
<keyword evidence="2" id="KW-0812">Transmembrane</keyword>
<gene>
    <name evidence="4" type="ORF">IMSHALPRED_002347</name>
</gene>
<dbReference type="EMBL" id="CAJPDT010000014">
    <property type="protein sequence ID" value="CAF9915117.1"/>
    <property type="molecule type" value="Genomic_DNA"/>
</dbReference>
<organism evidence="4 5">
    <name type="scientific">Imshaugia aleurites</name>
    <dbReference type="NCBI Taxonomy" id="172621"/>
    <lineage>
        <taxon>Eukaryota</taxon>
        <taxon>Fungi</taxon>
        <taxon>Dikarya</taxon>
        <taxon>Ascomycota</taxon>
        <taxon>Pezizomycotina</taxon>
        <taxon>Lecanoromycetes</taxon>
        <taxon>OSLEUM clade</taxon>
        <taxon>Lecanoromycetidae</taxon>
        <taxon>Lecanorales</taxon>
        <taxon>Lecanorineae</taxon>
        <taxon>Parmeliaceae</taxon>
        <taxon>Imshaugia</taxon>
    </lineage>
</organism>
<reference evidence="4" key="1">
    <citation type="submission" date="2021-03" db="EMBL/GenBank/DDBJ databases">
        <authorList>
            <person name="Tagirdzhanova G."/>
        </authorList>
    </citation>
    <scope>NUCLEOTIDE SEQUENCE</scope>
</reference>
<evidence type="ECO:0008006" key="6">
    <source>
        <dbReference type="Google" id="ProtNLM"/>
    </source>
</evidence>
<accession>A0A8H3EYX0</accession>
<dbReference type="OrthoDB" id="5367645at2759"/>